<comment type="caution">
    <text evidence="3">The sequence shown here is derived from an EMBL/GenBank/DDBJ whole genome shotgun (WGS) entry which is preliminary data.</text>
</comment>
<sequence>SPESFADDDYDDVSMGGDEAPAKGVYLLAGPPSPSPAPKNSQDLNPKSENFTPKLENLEPKLGISDPKLGISAPKSRNFGSKIGICLVVTLLVLSVLGGAAIVGVGVNKYQELRAELELLRSNLSGLWDS</sequence>
<dbReference type="EMBL" id="SWJQ01003576">
    <property type="protein sequence ID" value="TRZ05717.1"/>
    <property type="molecule type" value="Genomic_DNA"/>
</dbReference>
<dbReference type="Proteomes" id="UP000796761">
    <property type="component" value="Unassembled WGS sequence"/>
</dbReference>
<feature type="non-terminal residue" evidence="3">
    <location>
        <position position="130"/>
    </location>
</feature>
<gene>
    <name evidence="3" type="ORF">HGM15179_021390</name>
</gene>
<name>A0A8K1D601_9PASS</name>
<feature type="region of interest" description="Disordered" evidence="1">
    <location>
        <begin position="1"/>
        <end position="53"/>
    </location>
</feature>
<proteinExistence type="predicted"/>
<feature type="non-terminal residue" evidence="3">
    <location>
        <position position="1"/>
    </location>
</feature>
<feature type="transmembrane region" description="Helical" evidence="2">
    <location>
        <begin position="85"/>
        <end position="107"/>
    </location>
</feature>
<accession>A0A8K1D601</accession>
<keyword evidence="2" id="KW-0812">Transmembrane</keyword>
<protein>
    <submittedName>
        <fullName evidence="3">Uncharacterized protein</fullName>
    </submittedName>
</protein>
<organism evidence="3 4">
    <name type="scientific">Zosterops borbonicus</name>
    <dbReference type="NCBI Taxonomy" id="364589"/>
    <lineage>
        <taxon>Eukaryota</taxon>
        <taxon>Metazoa</taxon>
        <taxon>Chordata</taxon>
        <taxon>Craniata</taxon>
        <taxon>Vertebrata</taxon>
        <taxon>Euteleostomi</taxon>
        <taxon>Archelosauria</taxon>
        <taxon>Archosauria</taxon>
        <taxon>Dinosauria</taxon>
        <taxon>Saurischia</taxon>
        <taxon>Theropoda</taxon>
        <taxon>Coelurosauria</taxon>
        <taxon>Aves</taxon>
        <taxon>Neognathae</taxon>
        <taxon>Neoaves</taxon>
        <taxon>Telluraves</taxon>
        <taxon>Australaves</taxon>
        <taxon>Passeriformes</taxon>
        <taxon>Sylvioidea</taxon>
        <taxon>Zosteropidae</taxon>
        <taxon>Zosterops</taxon>
    </lineage>
</organism>
<evidence type="ECO:0000313" key="3">
    <source>
        <dbReference type="EMBL" id="TRZ05717.1"/>
    </source>
</evidence>
<evidence type="ECO:0000313" key="4">
    <source>
        <dbReference type="Proteomes" id="UP000796761"/>
    </source>
</evidence>
<reference evidence="3" key="1">
    <citation type="submission" date="2019-04" db="EMBL/GenBank/DDBJ databases">
        <title>Genome assembly of Zosterops borbonicus 15179.</title>
        <authorList>
            <person name="Leroy T."/>
            <person name="Anselmetti Y."/>
            <person name="Tilak M.-K."/>
            <person name="Nabholz B."/>
        </authorList>
    </citation>
    <scope>NUCLEOTIDE SEQUENCE</scope>
    <source>
        <strain evidence="3">HGM_15179</strain>
        <tissue evidence="3">Muscle</tissue>
    </source>
</reference>
<keyword evidence="2" id="KW-0472">Membrane</keyword>
<dbReference type="AlphaFoldDB" id="A0A8K1D601"/>
<feature type="compositionally biased region" description="Polar residues" evidence="1">
    <location>
        <begin position="39"/>
        <end position="51"/>
    </location>
</feature>
<keyword evidence="4" id="KW-1185">Reference proteome</keyword>
<feature type="compositionally biased region" description="Acidic residues" evidence="1">
    <location>
        <begin position="1"/>
        <end position="12"/>
    </location>
</feature>
<evidence type="ECO:0000256" key="1">
    <source>
        <dbReference type="SAM" id="MobiDB-lite"/>
    </source>
</evidence>
<evidence type="ECO:0000256" key="2">
    <source>
        <dbReference type="SAM" id="Phobius"/>
    </source>
</evidence>
<keyword evidence="2" id="KW-1133">Transmembrane helix</keyword>